<keyword evidence="8" id="KW-1185">Reference proteome</keyword>
<evidence type="ECO:0000256" key="2">
    <source>
        <dbReference type="ARBA" id="ARBA00022670"/>
    </source>
</evidence>
<dbReference type="EMBL" id="SDKM01000012">
    <property type="protein sequence ID" value="RYP86254.1"/>
    <property type="molecule type" value="Genomic_DNA"/>
</dbReference>
<dbReference type="InterPro" id="IPR057812">
    <property type="entry name" value="SH3_YKFC_2nd"/>
</dbReference>
<proteinExistence type="inferred from homology"/>
<evidence type="ECO:0000313" key="7">
    <source>
        <dbReference type="EMBL" id="RYP86254.1"/>
    </source>
</evidence>
<dbReference type="InterPro" id="IPR041382">
    <property type="entry name" value="SH3_16"/>
</dbReference>
<feature type="region of interest" description="Disordered" evidence="5">
    <location>
        <begin position="1"/>
        <end position="26"/>
    </location>
</feature>
<keyword evidence="2" id="KW-0645">Protease</keyword>
<dbReference type="OrthoDB" id="9815778at2"/>
<dbReference type="AlphaFoldDB" id="A0A4Q4ZG28"/>
<evidence type="ECO:0000256" key="4">
    <source>
        <dbReference type="ARBA" id="ARBA00022807"/>
    </source>
</evidence>
<dbReference type="PANTHER" id="PTHR47053:SF3">
    <property type="entry name" value="GAMMA-D-GLUTAMYL-L-LYSINE DIPEPTIDYL-PEPTIDASE"/>
    <property type="match status" value="1"/>
</dbReference>
<dbReference type="Pfam" id="PF18348">
    <property type="entry name" value="SH3_16"/>
    <property type="match status" value="1"/>
</dbReference>
<evidence type="ECO:0000313" key="8">
    <source>
        <dbReference type="Proteomes" id="UP000295198"/>
    </source>
</evidence>
<dbReference type="PROSITE" id="PS51935">
    <property type="entry name" value="NLPC_P60"/>
    <property type="match status" value="1"/>
</dbReference>
<protein>
    <submittedName>
        <fullName evidence="7">NlpC/P60 family protein</fullName>
    </submittedName>
</protein>
<sequence>MQARVSMVGGPSALEGREPADEGGGMRQGLLRTGLGTMVALLALVGCSLSPAPERADNGHDGAIAPAASRPTLSVGQPAWVTVSVATLWRSPSSPRQADAPALAHPARIGQWLAGMTVAQRRALSGRADTQALLGDRVRVVQLREGWARVVVPSQPSPLDARGYPGWVPRRQLTASRPAASATRATVVNRTAWLLTDQSTPSRLFRISFGTRLPVVGLPQGFVRVVTPEGTVRRLARSAVVVHEAGQPARPPSRSSLVSTAEVFLGLPYLWAGASGFGVDCSGLTWLVYRVHGITIPRDASAQARHGSAVSVLRRGDLRFYARDGRVHHVSMYVAPGTMIHAPGTGERVQEVPTSTLSREYVGARRYWP</sequence>
<keyword evidence="4" id="KW-0788">Thiol protease</keyword>
<dbReference type="InterPro" id="IPR000064">
    <property type="entry name" value="NLP_P60_dom"/>
</dbReference>
<dbReference type="GO" id="GO:0006508">
    <property type="term" value="P:proteolysis"/>
    <property type="evidence" value="ECO:0007669"/>
    <property type="project" value="UniProtKB-KW"/>
</dbReference>
<comment type="caution">
    <text evidence="7">The sequence shown here is derived from an EMBL/GenBank/DDBJ whole genome shotgun (WGS) entry which is preliminary data.</text>
</comment>
<dbReference type="Gene3D" id="2.30.30.40">
    <property type="entry name" value="SH3 Domains"/>
    <property type="match status" value="2"/>
</dbReference>
<dbReference type="GO" id="GO:0008234">
    <property type="term" value="F:cysteine-type peptidase activity"/>
    <property type="evidence" value="ECO:0007669"/>
    <property type="project" value="UniProtKB-KW"/>
</dbReference>
<keyword evidence="3" id="KW-0378">Hydrolase</keyword>
<dbReference type="InterPro" id="IPR051202">
    <property type="entry name" value="Peptidase_C40"/>
</dbReference>
<accession>A0A4Q4ZG28</accession>
<reference evidence="7 8" key="1">
    <citation type="submission" date="2019-01" db="EMBL/GenBank/DDBJ databases">
        <title>Nocardioides guangzhouensis sp. nov., an actinobacterium isolated from soil.</title>
        <authorList>
            <person name="Fu Y."/>
            <person name="Cai Y."/>
            <person name="Lin Z."/>
            <person name="Chen P."/>
        </authorList>
    </citation>
    <scope>NUCLEOTIDE SEQUENCE [LARGE SCALE GENOMIC DNA]</scope>
    <source>
        <strain evidence="7 8">130</strain>
    </source>
</reference>
<evidence type="ECO:0000259" key="6">
    <source>
        <dbReference type="PROSITE" id="PS51935"/>
    </source>
</evidence>
<evidence type="ECO:0000256" key="3">
    <source>
        <dbReference type="ARBA" id="ARBA00022801"/>
    </source>
</evidence>
<feature type="domain" description="NlpC/P60" evidence="6">
    <location>
        <begin position="251"/>
        <end position="369"/>
    </location>
</feature>
<dbReference type="SUPFAM" id="SSF54001">
    <property type="entry name" value="Cysteine proteinases"/>
    <property type="match status" value="1"/>
</dbReference>
<name>A0A4Q4ZG28_9ACTN</name>
<organism evidence="7 8">
    <name type="scientific">Nocardioides guangzhouensis</name>
    <dbReference type="NCBI Taxonomy" id="2497878"/>
    <lineage>
        <taxon>Bacteria</taxon>
        <taxon>Bacillati</taxon>
        <taxon>Actinomycetota</taxon>
        <taxon>Actinomycetes</taxon>
        <taxon>Propionibacteriales</taxon>
        <taxon>Nocardioidaceae</taxon>
        <taxon>Nocardioides</taxon>
    </lineage>
</organism>
<dbReference type="Proteomes" id="UP000295198">
    <property type="component" value="Unassembled WGS sequence"/>
</dbReference>
<dbReference type="Pfam" id="PF00877">
    <property type="entry name" value="NLPC_P60"/>
    <property type="match status" value="1"/>
</dbReference>
<evidence type="ECO:0000256" key="1">
    <source>
        <dbReference type="ARBA" id="ARBA00007074"/>
    </source>
</evidence>
<gene>
    <name evidence="7" type="ORF">EKO23_09885</name>
</gene>
<evidence type="ECO:0000256" key="5">
    <source>
        <dbReference type="SAM" id="MobiDB-lite"/>
    </source>
</evidence>
<comment type="similarity">
    <text evidence="1">Belongs to the peptidase C40 family.</text>
</comment>
<dbReference type="Gene3D" id="3.90.1720.10">
    <property type="entry name" value="endopeptidase domain like (from Nostoc punctiforme)"/>
    <property type="match status" value="1"/>
</dbReference>
<dbReference type="InterPro" id="IPR038765">
    <property type="entry name" value="Papain-like_cys_pep_sf"/>
</dbReference>
<dbReference type="Pfam" id="PF23795">
    <property type="entry name" value="SH3_YKFC_2nd"/>
    <property type="match status" value="1"/>
</dbReference>
<dbReference type="PANTHER" id="PTHR47053">
    <property type="entry name" value="MUREIN DD-ENDOPEPTIDASE MEPH-RELATED"/>
    <property type="match status" value="1"/>
</dbReference>